<keyword evidence="1" id="KW-0812">Transmembrane</keyword>
<dbReference type="RefSeq" id="WP_147089206.1">
    <property type="nucleotide sequence ID" value="NZ_BAABJD010000001.1"/>
</dbReference>
<reference evidence="2 3" key="1">
    <citation type="journal article" date="2013" name="J. Microbiol. Biotechnol.">
        <title>Novosphingobium ginsenosidimutans sp. nov., with the ability to convert ginsenoside.</title>
        <authorList>
            <person name="Kim J.K."/>
            <person name="He D."/>
            <person name="Liu Q.M."/>
            <person name="Park H.Y."/>
            <person name="Jung M.S."/>
            <person name="Yoon M.H."/>
            <person name="Kim S.C."/>
            <person name="Im W.T."/>
        </authorList>
    </citation>
    <scope>NUCLEOTIDE SEQUENCE [LARGE SCALE GENOMIC DNA]</scope>
    <source>
        <strain evidence="2 3">FW-6</strain>
    </source>
</reference>
<keyword evidence="1" id="KW-0472">Membrane</keyword>
<feature type="transmembrane region" description="Helical" evidence="1">
    <location>
        <begin position="25"/>
        <end position="47"/>
    </location>
</feature>
<evidence type="ECO:0000313" key="3">
    <source>
        <dbReference type="Proteomes" id="UP000321172"/>
    </source>
</evidence>
<feature type="transmembrane region" description="Helical" evidence="1">
    <location>
        <begin position="149"/>
        <end position="167"/>
    </location>
</feature>
<gene>
    <name evidence="2" type="ORF">FRF71_03195</name>
</gene>
<dbReference type="Pfam" id="PF10067">
    <property type="entry name" value="DUF2306"/>
    <property type="match status" value="1"/>
</dbReference>
<feature type="transmembrane region" description="Helical" evidence="1">
    <location>
        <begin position="92"/>
        <end position="109"/>
    </location>
</feature>
<dbReference type="KEGG" id="ngf:FRF71_03195"/>
<evidence type="ECO:0000256" key="1">
    <source>
        <dbReference type="SAM" id="Phobius"/>
    </source>
</evidence>
<keyword evidence="3" id="KW-1185">Reference proteome</keyword>
<dbReference type="OrthoDB" id="9815686at2"/>
<dbReference type="EMBL" id="CP042345">
    <property type="protein sequence ID" value="QEA15226.1"/>
    <property type="molecule type" value="Genomic_DNA"/>
</dbReference>
<name>A0A5B8S111_9SPHN</name>
<dbReference type="Proteomes" id="UP000321172">
    <property type="component" value="Chromosome"/>
</dbReference>
<dbReference type="InterPro" id="IPR018750">
    <property type="entry name" value="DUF2306_membrane"/>
</dbReference>
<proteinExistence type="predicted"/>
<keyword evidence="1" id="KW-1133">Transmembrane helix</keyword>
<feature type="transmembrane region" description="Helical" evidence="1">
    <location>
        <begin position="59"/>
        <end position="80"/>
    </location>
</feature>
<sequence>MTTIALPRPAHARANGFDLGPVARAAVGLVGVGFTTACALAAVRFAAGLAPAHPNTQSIAVLIHVATVLPAVPLGAWLMLARKGTPRHKALGKVWVVLMVVTALTALFIRQINGGGFSPIHIFVPLTLHGAWKTISTARRGDIAAHRKALIGLYLGALTIPGLFAFMPNRLMGTWLFG</sequence>
<dbReference type="AlphaFoldDB" id="A0A5B8S111"/>
<evidence type="ECO:0000313" key="2">
    <source>
        <dbReference type="EMBL" id="QEA15226.1"/>
    </source>
</evidence>
<protein>
    <submittedName>
        <fullName evidence="2">DUF2306 domain-containing protein</fullName>
    </submittedName>
</protein>
<organism evidence="2 3">
    <name type="scientific">Novosphingobium ginsenosidimutans</name>
    <dbReference type="NCBI Taxonomy" id="1176536"/>
    <lineage>
        <taxon>Bacteria</taxon>
        <taxon>Pseudomonadati</taxon>
        <taxon>Pseudomonadota</taxon>
        <taxon>Alphaproteobacteria</taxon>
        <taxon>Sphingomonadales</taxon>
        <taxon>Sphingomonadaceae</taxon>
        <taxon>Novosphingobium</taxon>
    </lineage>
</organism>
<accession>A0A5B8S111</accession>